<dbReference type="Gene3D" id="3.40.190.10">
    <property type="entry name" value="Periplasmic binding protein-like II"/>
    <property type="match status" value="2"/>
</dbReference>
<dbReference type="PANTHER" id="PTHR35841:SF1">
    <property type="entry name" value="PHOSPHONATES-BINDING PERIPLASMIC PROTEIN"/>
    <property type="match status" value="1"/>
</dbReference>
<protein>
    <submittedName>
        <fullName evidence="6">Phosphate/phosphite/phosphonate ABC transporter substrate-binding protein</fullName>
    </submittedName>
</protein>
<evidence type="ECO:0000256" key="4">
    <source>
        <dbReference type="SAM" id="SignalP"/>
    </source>
</evidence>
<accession>A0ABT2UI57</accession>
<name>A0ABT2UI57_9BACL</name>
<evidence type="ECO:0000313" key="6">
    <source>
        <dbReference type="EMBL" id="MCU6793557.1"/>
    </source>
</evidence>
<dbReference type="PANTHER" id="PTHR35841">
    <property type="entry name" value="PHOSPHONATES-BINDING PERIPLASMIC PROTEIN"/>
    <property type="match status" value="1"/>
</dbReference>
<feature type="chain" id="PRO_5045760048" evidence="4">
    <location>
        <begin position="22"/>
        <end position="330"/>
    </location>
</feature>
<keyword evidence="7" id="KW-1185">Reference proteome</keyword>
<organism evidence="6 7">
    <name type="scientific">Paenibacillus baimaensis</name>
    <dbReference type="NCBI Taxonomy" id="2982185"/>
    <lineage>
        <taxon>Bacteria</taxon>
        <taxon>Bacillati</taxon>
        <taxon>Bacillota</taxon>
        <taxon>Bacilli</taxon>
        <taxon>Bacillales</taxon>
        <taxon>Paenibacillaceae</taxon>
        <taxon>Paenibacillus</taxon>
    </lineage>
</organism>
<dbReference type="SMART" id="SM00062">
    <property type="entry name" value="PBPb"/>
    <property type="match status" value="1"/>
</dbReference>
<evidence type="ECO:0000259" key="5">
    <source>
        <dbReference type="SMART" id="SM00062"/>
    </source>
</evidence>
<dbReference type="CDD" id="cd01071">
    <property type="entry name" value="PBP2_PhnD_like"/>
    <property type="match status" value="1"/>
</dbReference>
<keyword evidence="2 4" id="KW-0732">Signal</keyword>
<dbReference type="InterPro" id="IPR001638">
    <property type="entry name" value="Solute-binding_3/MltF_N"/>
</dbReference>
<gene>
    <name evidence="6" type="ORF">OB236_15740</name>
</gene>
<dbReference type="Pfam" id="PF12974">
    <property type="entry name" value="Phosphonate-bd"/>
    <property type="match status" value="1"/>
</dbReference>
<evidence type="ECO:0000256" key="3">
    <source>
        <dbReference type="SAM" id="MobiDB-lite"/>
    </source>
</evidence>
<feature type="region of interest" description="Disordered" evidence="3">
    <location>
        <begin position="27"/>
        <end position="53"/>
    </location>
</feature>
<evidence type="ECO:0000256" key="1">
    <source>
        <dbReference type="ARBA" id="ARBA00007162"/>
    </source>
</evidence>
<evidence type="ECO:0000256" key="2">
    <source>
        <dbReference type="ARBA" id="ARBA00022729"/>
    </source>
</evidence>
<feature type="domain" description="Solute-binding protein family 3/N-terminal" evidence="5">
    <location>
        <begin position="72"/>
        <end position="307"/>
    </location>
</feature>
<dbReference type="InterPro" id="IPR005770">
    <property type="entry name" value="PhnD"/>
</dbReference>
<dbReference type="Proteomes" id="UP001652445">
    <property type="component" value="Unassembled WGS sequence"/>
</dbReference>
<sequence length="330" mass="35615">MFKKFASLSLTLVLTAGIAAACGQTAAPTPAAPAPATPAPAATPAPTPAPTAKGYVPKELNVQFVPSQSAETLEAKAKPLEKLLGDKLGIPVKVTISTNYNTIIEAMASKKVDIGFLPPTGYVLAHDDKKAADLLLQAQRYGVNDETGQEDKSKLVDSYKSMIIVKKDSPIKTIEDLKGKKIAWQDVTSSAGYIYPGLELKKKNVDPDKDVKGIVVKGHDKGVLAVLNDEVDAAAVFQDARLNVVKDIPDVFEKTRVLFFTAPIPNDTIAVRTDMSDEWRKKISDAFIAIGKDPQGQQIIYEVYSHRGYTTSDDSKFNVVRDANKQMGGK</sequence>
<dbReference type="NCBIfam" id="TIGR01098">
    <property type="entry name" value="3A0109s03R"/>
    <property type="match status" value="1"/>
</dbReference>
<dbReference type="EMBL" id="JAOQIO010000055">
    <property type="protein sequence ID" value="MCU6793557.1"/>
    <property type="molecule type" value="Genomic_DNA"/>
</dbReference>
<evidence type="ECO:0000313" key="7">
    <source>
        <dbReference type="Proteomes" id="UP001652445"/>
    </source>
</evidence>
<dbReference type="RefSeq" id="WP_262684823.1">
    <property type="nucleotide sequence ID" value="NZ_JAOQIO010000055.1"/>
</dbReference>
<reference evidence="6 7" key="1">
    <citation type="submission" date="2022-09" db="EMBL/GenBank/DDBJ databases">
        <authorList>
            <person name="Han X.L."/>
            <person name="Wang Q."/>
            <person name="Lu T."/>
        </authorList>
    </citation>
    <scope>NUCLEOTIDE SEQUENCE [LARGE SCALE GENOMIC DNA]</scope>
    <source>
        <strain evidence="6 7">WQ 127069</strain>
    </source>
</reference>
<feature type="signal peptide" evidence="4">
    <location>
        <begin position="1"/>
        <end position="21"/>
    </location>
</feature>
<dbReference type="SUPFAM" id="SSF53850">
    <property type="entry name" value="Periplasmic binding protein-like II"/>
    <property type="match status" value="1"/>
</dbReference>
<feature type="compositionally biased region" description="Pro residues" evidence="3">
    <location>
        <begin position="30"/>
        <end position="49"/>
    </location>
</feature>
<dbReference type="PROSITE" id="PS51257">
    <property type="entry name" value="PROKAR_LIPOPROTEIN"/>
    <property type="match status" value="1"/>
</dbReference>
<proteinExistence type="inferred from homology"/>
<comment type="caution">
    <text evidence="6">The sequence shown here is derived from an EMBL/GenBank/DDBJ whole genome shotgun (WGS) entry which is preliminary data.</text>
</comment>
<comment type="similarity">
    <text evidence="1">Belongs to the phosphate/phosphite/phosphonate binding protein family.</text>
</comment>